<feature type="domain" description="Tail specific protease" evidence="2">
    <location>
        <begin position="326"/>
        <end position="506"/>
    </location>
</feature>
<dbReference type="Gene3D" id="3.90.226.10">
    <property type="entry name" value="2-enoyl-CoA Hydratase, Chain A, domain 1"/>
    <property type="match status" value="1"/>
</dbReference>
<dbReference type="RefSeq" id="WP_284292150.1">
    <property type="nucleotide sequence ID" value="NZ_BSUK01000001.1"/>
</dbReference>
<keyword evidence="4" id="KW-1185">Reference proteome</keyword>
<dbReference type="PANTHER" id="PTHR32060">
    <property type="entry name" value="TAIL-SPECIFIC PROTEASE"/>
    <property type="match status" value="1"/>
</dbReference>
<dbReference type="InterPro" id="IPR029045">
    <property type="entry name" value="ClpP/crotonase-like_dom_sf"/>
</dbReference>
<sequence length="577" mass="60766">MTATTHARAVRSADALRGTLLADAAPRLAAAAHLDGGERLQVIDALATVLDGVYAHLPAKRAAYATDPVQALTLLRRRAGDLSDAEFHLALTRIVAGLRDRHTRYTGPTPLHGRVAALPFLVEAYGAGPTFVVSKVTSPTPATSAESAGFPRVGGESPLSRGEGADSAGRAVGELPGDFRAGAEIVSWNGVPIARAVELHADVETGGRPDARRARALESLTFRALDFGPPPDEWWVVVGYRPVGARGGLGAVREARFDWRVLAPGRAATAVSDARLARKLAVDPAGEAVRRAKKMQFSTDLWLADAGDAATAPMQDAVSARALDDRTGYLRLWSFDVQDDDAYLDEVSRLLQGLPQEQVVVDLRGNPGGLVWAAERLLQLFTDGPVLPVRFSLVATPLTRQLADSPFNRLELEAWSPSLQDAVTTGDVYAQPLPVTDPGWCRDRGRVYPGRAVAVVDATTYSSGDLFAAGWVDNGVGPLVAVGAGPGTHATGGGGATVWTYAQLRDASAGTDDPLPALPAGCGLTVAVRRAVRSAAGDGIPLEDLGVAGRPYTMTKRDLLDGNVDLLRFCAQVLGDE</sequence>
<protein>
    <recommendedName>
        <fullName evidence="2">Tail specific protease domain-containing protein</fullName>
    </recommendedName>
</protein>
<dbReference type="InterPro" id="IPR005151">
    <property type="entry name" value="Tail-specific_protease"/>
</dbReference>
<feature type="region of interest" description="Disordered" evidence="1">
    <location>
        <begin position="141"/>
        <end position="168"/>
    </location>
</feature>
<evidence type="ECO:0000256" key="1">
    <source>
        <dbReference type="SAM" id="MobiDB-lite"/>
    </source>
</evidence>
<name>A0ABQ6HYJ1_9MICO</name>
<organism evidence="3 4">
    <name type="scientific">Luteimicrobium album</name>
    <dbReference type="NCBI Taxonomy" id="1054550"/>
    <lineage>
        <taxon>Bacteria</taxon>
        <taxon>Bacillati</taxon>
        <taxon>Actinomycetota</taxon>
        <taxon>Actinomycetes</taxon>
        <taxon>Micrococcales</taxon>
        <taxon>Luteimicrobium</taxon>
    </lineage>
</organism>
<dbReference type="PANTHER" id="PTHR32060:SF22">
    <property type="entry name" value="CARBOXYL-TERMINAL-PROCESSING PEPTIDASE 3, CHLOROPLASTIC"/>
    <property type="match status" value="1"/>
</dbReference>
<dbReference type="SUPFAM" id="SSF52096">
    <property type="entry name" value="ClpP/crotonase"/>
    <property type="match status" value="1"/>
</dbReference>
<gene>
    <name evidence="3" type="ORF">GCM10025864_08160</name>
</gene>
<dbReference type="Pfam" id="PF03572">
    <property type="entry name" value="Peptidase_S41"/>
    <property type="match status" value="1"/>
</dbReference>
<evidence type="ECO:0000313" key="3">
    <source>
        <dbReference type="EMBL" id="GMA23057.1"/>
    </source>
</evidence>
<evidence type="ECO:0000313" key="4">
    <source>
        <dbReference type="Proteomes" id="UP001157091"/>
    </source>
</evidence>
<evidence type="ECO:0000259" key="2">
    <source>
        <dbReference type="Pfam" id="PF03572"/>
    </source>
</evidence>
<dbReference type="EMBL" id="BSUK01000001">
    <property type="protein sequence ID" value="GMA23057.1"/>
    <property type="molecule type" value="Genomic_DNA"/>
</dbReference>
<comment type="caution">
    <text evidence="3">The sequence shown here is derived from an EMBL/GenBank/DDBJ whole genome shotgun (WGS) entry which is preliminary data.</text>
</comment>
<dbReference type="Proteomes" id="UP001157091">
    <property type="component" value="Unassembled WGS sequence"/>
</dbReference>
<proteinExistence type="predicted"/>
<accession>A0ABQ6HYJ1</accession>
<reference evidence="4" key="1">
    <citation type="journal article" date="2019" name="Int. J. Syst. Evol. Microbiol.">
        <title>The Global Catalogue of Microorganisms (GCM) 10K type strain sequencing project: providing services to taxonomists for standard genome sequencing and annotation.</title>
        <authorList>
            <consortium name="The Broad Institute Genomics Platform"/>
            <consortium name="The Broad Institute Genome Sequencing Center for Infectious Disease"/>
            <person name="Wu L."/>
            <person name="Ma J."/>
        </authorList>
    </citation>
    <scope>NUCLEOTIDE SEQUENCE [LARGE SCALE GENOMIC DNA]</scope>
    <source>
        <strain evidence="4">NBRC 106348</strain>
    </source>
</reference>